<dbReference type="SUPFAM" id="SSF103481">
    <property type="entry name" value="Multidrug resistance efflux transporter EmrE"/>
    <property type="match status" value="1"/>
</dbReference>
<protein>
    <submittedName>
        <fullName evidence="2">Putative chloramphenical resistance permease RarD</fullName>
    </submittedName>
</protein>
<feature type="transmembrane region" description="Helical" evidence="1">
    <location>
        <begin position="130"/>
        <end position="146"/>
    </location>
</feature>
<feature type="transmembrane region" description="Helical" evidence="1">
    <location>
        <begin position="152"/>
        <end position="169"/>
    </location>
</feature>
<feature type="transmembrane region" description="Helical" evidence="1">
    <location>
        <begin position="37"/>
        <end position="56"/>
    </location>
</feature>
<reference evidence="2 3" key="1">
    <citation type="submission" date="2018-06" db="EMBL/GenBank/DDBJ databases">
        <authorList>
            <consortium name="Pathogen Informatics"/>
            <person name="Doyle S."/>
        </authorList>
    </citation>
    <scope>NUCLEOTIDE SEQUENCE [LARGE SCALE GENOMIC DNA]</scope>
    <source>
        <strain evidence="2 3">NCTC13337</strain>
    </source>
</reference>
<dbReference type="RefSeq" id="WP_072577466.1">
    <property type="nucleotide sequence ID" value="NZ_LWHB01000181.1"/>
</dbReference>
<keyword evidence="1" id="KW-1133">Transmembrane helix</keyword>
<evidence type="ECO:0000313" key="3">
    <source>
        <dbReference type="Proteomes" id="UP000254601"/>
    </source>
</evidence>
<keyword evidence="1" id="KW-0812">Transmembrane</keyword>
<dbReference type="EMBL" id="UHIC01000001">
    <property type="protein sequence ID" value="SUO97668.1"/>
    <property type="molecule type" value="Genomic_DNA"/>
</dbReference>
<evidence type="ECO:0000256" key="1">
    <source>
        <dbReference type="SAM" id="Phobius"/>
    </source>
</evidence>
<feature type="transmembrane region" description="Helical" evidence="1">
    <location>
        <begin position="269"/>
        <end position="288"/>
    </location>
</feature>
<accession>A0A380MZH0</accession>
<dbReference type="OrthoDB" id="3250831at2"/>
<organism evidence="2 3">
    <name type="scientific">Suttonella ornithocola</name>
    <dbReference type="NCBI Taxonomy" id="279832"/>
    <lineage>
        <taxon>Bacteria</taxon>
        <taxon>Pseudomonadati</taxon>
        <taxon>Pseudomonadota</taxon>
        <taxon>Gammaproteobacteria</taxon>
        <taxon>Cardiobacteriales</taxon>
        <taxon>Cardiobacteriaceae</taxon>
        <taxon>Suttonella</taxon>
    </lineage>
</organism>
<dbReference type="Proteomes" id="UP000254601">
    <property type="component" value="Unassembled WGS sequence"/>
</dbReference>
<feature type="transmembrane region" description="Helical" evidence="1">
    <location>
        <begin position="210"/>
        <end position="229"/>
    </location>
</feature>
<keyword evidence="1" id="KW-0472">Membrane</keyword>
<keyword evidence="3" id="KW-1185">Reference proteome</keyword>
<feature type="transmembrane region" description="Helical" evidence="1">
    <location>
        <begin position="241"/>
        <end position="263"/>
    </location>
</feature>
<name>A0A380MZH0_9GAMM</name>
<feature type="transmembrane region" description="Helical" evidence="1">
    <location>
        <begin position="106"/>
        <end position="123"/>
    </location>
</feature>
<feature type="transmembrane region" description="Helical" evidence="1">
    <location>
        <begin position="7"/>
        <end position="25"/>
    </location>
</feature>
<dbReference type="AlphaFoldDB" id="A0A380MZH0"/>
<gene>
    <name evidence="2" type="primary">rarD_2</name>
    <name evidence="2" type="ORF">NCTC13337_02556</name>
</gene>
<sequence>MSETAKGVWICLSAQGLFGVLYLFSRWMMPLSGTQVYALRVPLMFLGLLVIVRLTIGVRGLWRFYQQHLQHNLKDWGLMLLGSALFHLQMWLFMWAPVNGEGINTAMGYFLLPLVMVFIGWLMGEKLNRWQIAALVFAATGVGYEWWMSKAFSWTTALVAIGFPAYYLLRRWMRVGALEGLVFDLAVMTLPCLYWIATDKWIVDVITHEAKFYALLPLLGIISALGQYANMQSNLLLPMSLFGMLSYLEPALLFLAAVVILATPMSASAIVSYSLIWAALGLLTISAFRRWRWRYRHLP</sequence>
<feature type="transmembrane region" description="Helical" evidence="1">
    <location>
        <begin position="76"/>
        <end position="94"/>
    </location>
</feature>
<proteinExistence type="predicted"/>
<evidence type="ECO:0000313" key="2">
    <source>
        <dbReference type="EMBL" id="SUO97668.1"/>
    </source>
</evidence>
<dbReference type="InterPro" id="IPR037185">
    <property type="entry name" value="EmrE-like"/>
</dbReference>
<feature type="transmembrane region" description="Helical" evidence="1">
    <location>
        <begin position="181"/>
        <end position="198"/>
    </location>
</feature>